<keyword evidence="1" id="KW-1133">Transmembrane helix</keyword>
<dbReference type="PANTHER" id="PTHR38034:SF1">
    <property type="entry name" value="INNER MEMBRANE PROTEIN YPJD"/>
    <property type="match status" value="1"/>
</dbReference>
<dbReference type="InterPro" id="IPR002541">
    <property type="entry name" value="Cyt_c_assembly"/>
</dbReference>
<dbReference type="RefSeq" id="WP_044432051.1">
    <property type="nucleotide sequence ID" value="NZ_BJYZ01000025.1"/>
</dbReference>
<feature type="transmembrane region" description="Helical" evidence="1">
    <location>
        <begin position="244"/>
        <end position="262"/>
    </location>
</feature>
<evidence type="ECO:0000256" key="1">
    <source>
        <dbReference type="SAM" id="Phobius"/>
    </source>
</evidence>
<dbReference type="GO" id="GO:0017004">
    <property type="term" value="P:cytochrome complex assembly"/>
    <property type="evidence" value="ECO:0007669"/>
    <property type="project" value="InterPro"/>
</dbReference>
<dbReference type="GO" id="GO:0005886">
    <property type="term" value="C:plasma membrane"/>
    <property type="evidence" value="ECO:0007669"/>
    <property type="project" value="TreeGrafter"/>
</dbReference>
<reference evidence="3 4" key="1">
    <citation type="submission" date="2019-07" db="EMBL/GenBank/DDBJ databases">
        <title>Whole genome shotgun sequence of Skermanella aerolata NBRC 106429.</title>
        <authorList>
            <person name="Hosoyama A."/>
            <person name="Uohara A."/>
            <person name="Ohji S."/>
            <person name="Ichikawa N."/>
        </authorList>
    </citation>
    <scope>NUCLEOTIDE SEQUENCE [LARGE SCALE GENOMIC DNA]</scope>
    <source>
        <strain evidence="3 4">NBRC 106429</strain>
    </source>
</reference>
<protein>
    <submittedName>
        <fullName evidence="3">Cytochrome c biogenesis protein</fullName>
    </submittedName>
</protein>
<name>A0A512DX47_9PROT</name>
<dbReference type="InterPro" id="IPR052372">
    <property type="entry name" value="YpjD/HemX"/>
</dbReference>
<feature type="transmembrane region" description="Helical" evidence="1">
    <location>
        <begin position="217"/>
        <end position="237"/>
    </location>
</feature>
<feature type="domain" description="Cytochrome c assembly protein" evidence="2">
    <location>
        <begin position="93"/>
        <end position="268"/>
    </location>
</feature>
<evidence type="ECO:0000313" key="4">
    <source>
        <dbReference type="Proteomes" id="UP000321523"/>
    </source>
</evidence>
<dbReference type="EMBL" id="BJYZ01000025">
    <property type="protein sequence ID" value="GEO41042.1"/>
    <property type="molecule type" value="Genomic_DNA"/>
</dbReference>
<dbReference type="GO" id="GO:0020037">
    <property type="term" value="F:heme binding"/>
    <property type="evidence" value="ECO:0007669"/>
    <property type="project" value="InterPro"/>
</dbReference>
<comment type="caution">
    <text evidence="3">The sequence shown here is derived from an EMBL/GenBank/DDBJ whole genome shotgun (WGS) entry which is preliminary data.</text>
</comment>
<accession>A0A512DX47</accession>
<gene>
    <name evidence="3" type="ORF">SAE02_51900</name>
</gene>
<feature type="transmembrane region" description="Helical" evidence="1">
    <location>
        <begin position="36"/>
        <end position="55"/>
    </location>
</feature>
<feature type="transmembrane region" description="Helical" evidence="1">
    <location>
        <begin position="67"/>
        <end position="86"/>
    </location>
</feature>
<keyword evidence="1" id="KW-0472">Membrane</keyword>
<dbReference type="Pfam" id="PF01578">
    <property type="entry name" value="Cytochrom_C_asm"/>
    <property type="match status" value="1"/>
</dbReference>
<organism evidence="3 4">
    <name type="scientific">Skermanella aerolata</name>
    <dbReference type="NCBI Taxonomy" id="393310"/>
    <lineage>
        <taxon>Bacteria</taxon>
        <taxon>Pseudomonadati</taxon>
        <taxon>Pseudomonadota</taxon>
        <taxon>Alphaproteobacteria</taxon>
        <taxon>Rhodospirillales</taxon>
        <taxon>Azospirillaceae</taxon>
        <taxon>Skermanella</taxon>
    </lineage>
</organism>
<dbReference type="OrthoDB" id="7332097at2"/>
<feature type="transmembrane region" description="Helical" evidence="1">
    <location>
        <begin position="184"/>
        <end position="205"/>
    </location>
</feature>
<dbReference type="Proteomes" id="UP000321523">
    <property type="component" value="Unassembled WGS sequence"/>
</dbReference>
<feature type="transmembrane region" description="Helical" evidence="1">
    <location>
        <begin position="132"/>
        <end position="154"/>
    </location>
</feature>
<evidence type="ECO:0000259" key="2">
    <source>
        <dbReference type="Pfam" id="PF01578"/>
    </source>
</evidence>
<evidence type="ECO:0000313" key="3">
    <source>
        <dbReference type="EMBL" id="GEO41042.1"/>
    </source>
</evidence>
<dbReference type="AlphaFoldDB" id="A0A512DX47"/>
<keyword evidence="4" id="KW-1185">Reference proteome</keyword>
<dbReference type="PANTHER" id="PTHR38034">
    <property type="entry name" value="INNER MEMBRANE PROTEIN YPJD"/>
    <property type="match status" value="1"/>
</dbReference>
<proteinExistence type="predicted"/>
<feature type="transmembrane region" description="Helical" evidence="1">
    <location>
        <begin position="6"/>
        <end position="24"/>
    </location>
</feature>
<feature type="transmembrane region" description="Helical" evidence="1">
    <location>
        <begin position="93"/>
        <end position="112"/>
    </location>
</feature>
<sequence length="271" mass="29117">MLQNVLFNLSALMALIPATLLAYVRDGFRQGRGPDMVFWAVLAVAAAGPLTWALVQLDGTWRTGISTTLWVSIAACMVLFTGLCLTTRSGWRLMPLLLPYLLLVGLFATATAEARDPTLSPTAPTVWVDAHITVSVTTYALLTLAAVSALAAFLQERALKAKRPTTLTRMLPPMADSEQLQGRLLIASEIVLGLGLVTGMSVLYFEQGILFRIDHKTVLSVATFLVIGGLLIAHAATGVRGRRAARLVLLAFLLLTLGYPGVKFVTDILVS</sequence>
<keyword evidence="1" id="KW-0812">Transmembrane</keyword>